<dbReference type="STRING" id="1196353.SAMN05444921_12977"/>
<dbReference type="EMBL" id="FNHI01000029">
    <property type="protein sequence ID" value="SDN54300.1"/>
    <property type="molecule type" value="Genomic_DNA"/>
</dbReference>
<reference evidence="2" key="1">
    <citation type="submission" date="2016-10" db="EMBL/GenBank/DDBJ databases">
        <authorList>
            <person name="Varghese N."/>
            <person name="Submissions S."/>
        </authorList>
    </citation>
    <scope>NUCLEOTIDE SEQUENCE [LARGE SCALE GENOMIC DNA]</scope>
    <source>
        <strain evidence="2">CGMCC 4.7042</strain>
    </source>
</reference>
<dbReference type="OrthoDB" id="5185169at2"/>
<gene>
    <name evidence="1" type="ORF">SAMN05444921_12977</name>
</gene>
<dbReference type="AlphaFoldDB" id="A0A1H0C8S0"/>
<sequence>MTTGRSAQRTRIPATENRRRIVSGRSADEVHPEAVADAGLAFALLRHGPTAATGGRRNG</sequence>
<accession>A0A1H0C8S0</accession>
<name>A0A1H0C8S0_9ACTN</name>
<protein>
    <submittedName>
        <fullName evidence="1">Uncharacterized protein</fullName>
    </submittedName>
</protein>
<dbReference type="Proteomes" id="UP000199063">
    <property type="component" value="Unassembled WGS sequence"/>
</dbReference>
<keyword evidence="2" id="KW-1185">Reference proteome</keyword>
<evidence type="ECO:0000313" key="1">
    <source>
        <dbReference type="EMBL" id="SDN54300.1"/>
    </source>
</evidence>
<proteinExistence type="predicted"/>
<dbReference type="GeneID" id="40833742"/>
<evidence type="ECO:0000313" key="2">
    <source>
        <dbReference type="Proteomes" id="UP000199063"/>
    </source>
</evidence>
<organism evidence="1 2">
    <name type="scientific">Streptomyces wuyuanensis</name>
    <dbReference type="NCBI Taxonomy" id="1196353"/>
    <lineage>
        <taxon>Bacteria</taxon>
        <taxon>Bacillati</taxon>
        <taxon>Actinomycetota</taxon>
        <taxon>Actinomycetes</taxon>
        <taxon>Kitasatosporales</taxon>
        <taxon>Streptomycetaceae</taxon>
        <taxon>Streptomyces</taxon>
    </lineage>
</organism>
<dbReference type="RefSeq" id="WP_093661394.1">
    <property type="nucleotide sequence ID" value="NZ_FNHI01000029.1"/>
</dbReference>